<keyword evidence="3" id="KW-0813">Transport</keyword>
<feature type="compositionally biased region" description="Basic residues" evidence="8">
    <location>
        <begin position="1"/>
        <end position="16"/>
    </location>
</feature>
<feature type="transmembrane region" description="Helical" evidence="9">
    <location>
        <begin position="55"/>
        <end position="73"/>
    </location>
</feature>
<accession>A0ABZ2MIJ9</accession>
<evidence type="ECO:0000256" key="7">
    <source>
        <dbReference type="ARBA" id="ARBA00023136"/>
    </source>
</evidence>
<sequence length="424" mass="44869">MSAKRRWSGLRLRRPPRLPSLPAGRDNPPIVIRTSPESPDGVTAVPTTVRALSEWAWRSLVIAVAVVAILKLATILAQVVIPVVVALLLAALLEPLFRRLRLILPKGVAALITVIGTLAALVALFSYVGNQFAAQLGDIVDQVGEGLSQSRLWVEGTLGLSEAQLTGWFAEQWATISRGDRISDMATQAGSALGQGLTGFLLAMFTLFFFLYDGPGIWAWVVRLFPRGSRAKVLSSGAIAWHQLQAFTRATVLVAGVDAIGIGLGALALGVPFASGIALLVFIGSFVPIVGALVSGFIAVLLAFVAKGPITAVLMLGVVIAVQQIEQQLLQPLLLGRAVRVHPLAVILGITTGIILGGVIGALVAVPTVAVLNAVGHNLLDPTPEDVDRPEELTTDEERQEIHEDVARAQERSDLDPGDSIYPV</sequence>
<feature type="transmembrane region" description="Helical" evidence="9">
    <location>
        <begin position="246"/>
        <end position="271"/>
    </location>
</feature>
<protein>
    <submittedName>
        <fullName evidence="10">AI-2E family transporter</fullName>
    </submittedName>
</protein>
<evidence type="ECO:0000256" key="2">
    <source>
        <dbReference type="ARBA" id="ARBA00009773"/>
    </source>
</evidence>
<keyword evidence="4" id="KW-1003">Cell membrane</keyword>
<evidence type="ECO:0000256" key="1">
    <source>
        <dbReference type="ARBA" id="ARBA00004651"/>
    </source>
</evidence>
<evidence type="ECO:0000256" key="6">
    <source>
        <dbReference type="ARBA" id="ARBA00022989"/>
    </source>
</evidence>
<evidence type="ECO:0000313" key="11">
    <source>
        <dbReference type="Proteomes" id="UP001382727"/>
    </source>
</evidence>
<feature type="transmembrane region" description="Helical" evidence="9">
    <location>
        <begin position="277"/>
        <end position="302"/>
    </location>
</feature>
<dbReference type="EMBL" id="CP144913">
    <property type="protein sequence ID" value="WXB76842.1"/>
    <property type="molecule type" value="Genomic_DNA"/>
</dbReference>
<feature type="transmembrane region" description="Helical" evidence="9">
    <location>
        <begin position="309"/>
        <end position="325"/>
    </location>
</feature>
<keyword evidence="5 9" id="KW-0812">Transmembrane</keyword>
<keyword evidence="11" id="KW-1185">Reference proteome</keyword>
<evidence type="ECO:0000256" key="4">
    <source>
        <dbReference type="ARBA" id="ARBA00022475"/>
    </source>
</evidence>
<feature type="compositionally biased region" description="Basic and acidic residues" evidence="8">
    <location>
        <begin position="386"/>
        <end position="415"/>
    </location>
</feature>
<comment type="similarity">
    <text evidence="2">Belongs to the autoinducer-2 exporter (AI-2E) (TC 2.A.86) family.</text>
</comment>
<feature type="transmembrane region" description="Helical" evidence="9">
    <location>
        <begin position="109"/>
        <end position="128"/>
    </location>
</feature>
<organism evidence="10 11">
    <name type="scientific">Janibacter alittae</name>
    <dbReference type="NCBI Taxonomy" id="3115209"/>
    <lineage>
        <taxon>Bacteria</taxon>
        <taxon>Bacillati</taxon>
        <taxon>Actinomycetota</taxon>
        <taxon>Actinomycetes</taxon>
        <taxon>Micrococcales</taxon>
        <taxon>Intrasporangiaceae</taxon>
        <taxon>Janibacter</taxon>
    </lineage>
</organism>
<evidence type="ECO:0000256" key="9">
    <source>
        <dbReference type="SAM" id="Phobius"/>
    </source>
</evidence>
<dbReference type="PANTHER" id="PTHR21716">
    <property type="entry name" value="TRANSMEMBRANE PROTEIN"/>
    <property type="match status" value="1"/>
</dbReference>
<dbReference type="PANTHER" id="PTHR21716:SF53">
    <property type="entry name" value="PERMEASE PERM-RELATED"/>
    <property type="match status" value="1"/>
</dbReference>
<dbReference type="Proteomes" id="UP001382727">
    <property type="component" value="Chromosome"/>
</dbReference>
<keyword evidence="7 9" id="KW-0472">Membrane</keyword>
<feature type="transmembrane region" description="Helical" evidence="9">
    <location>
        <begin position="200"/>
        <end position="225"/>
    </location>
</feature>
<evidence type="ECO:0000256" key="3">
    <source>
        <dbReference type="ARBA" id="ARBA00022448"/>
    </source>
</evidence>
<keyword evidence="6 9" id="KW-1133">Transmembrane helix</keyword>
<comment type="subcellular location">
    <subcellularLocation>
        <location evidence="1">Cell membrane</location>
        <topology evidence="1">Multi-pass membrane protein</topology>
    </subcellularLocation>
</comment>
<evidence type="ECO:0000313" key="10">
    <source>
        <dbReference type="EMBL" id="WXB76842.1"/>
    </source>
</evidence>
<feature type="transmembrane region" description="Helical" evidence="9">
    <location>
        <begin position="345"/>
        <end position="372"/>
    </location>
</feature>
<reference evidence="10 11" key="1">
    <citation type="submission" date="2024-02" db="EMBL/GenBank/DDBJ databases">
        <title>Janibacter sp. nov., isolated from gut of marine sandworm.</title>
        <authorList>
            <person name="Kim B."/>
            <person name="Jun M.O."/>
            <person name="Shin N.-R."/>
        </authorList>
    </citation>
    <scope>NUCLEOTIDE SEQUENCE [LARGE SCALE GENOMIC DNA]</scope>
    <source>
        <strain evidence="10 11">A1S7</strain>
    </source>
</reference>
<evidence type="ECO:0000256" key="5">
    <source>
        <dbReference type="ARBA" id="ARBA00022692"/>
    </source>
</evidence>
<feature type="region of interest" description="Disordered" evidence="8">
    <location>
        <begin position="1"/>
        <end position="32"/>
    </location>
</feature>
<gene>
    <name evidence="10" type="ORF">V1351_01935</name>
</gene>
<name>A0ABZ2MIJ9_9MICO</name>
<dbReference type="RefSeq" id="WP_338750204.1">
    <property type="nucleotide sequence ID" value="NZ_CP144913.1"/>
</dbReference>
<feature type="region of interest" description="Disordered" evidence="8">
    <location>
        <begin position="382"/>
        <end position="424"/>
    </location>
</feature>
<dbReference type="Pfam" id="PF01594">
    <property type="entry name" value="AI-2E_transport"/>
    <property type="match status" value="1"/>
</dbReference>
<evidence type="ECO:0000256" key="8">
    <source>
        <dbReference type="SAM" id="MobiDB-lite"/>
    </source>
</evidence>
<feature type="transmembrane region" description="Helical" evidence="9">
    <location>
        <begin position="79"/>
        <end position="97"/>
    </location>
</feature>
<proteinExistence type="inferred from homology"/>
<dbReference type="InterPro" id="IPR002549">
    <property type="entry name" value="AI-2E-like"/>
</dbReference>